<keyword evidence="1" id="KW-0067">ATP-binding</keyword>
<reference evidence="4 5" key="1">
    <citation type="journal article" date="2019" name="Int. J. Syst. Evol. Microbiol.">
        <title>The Global Catalogue of Microorganisms (GCM) 10K type strain sequencing project: providing services to taxonomists for standard genome sequencing and annotation.</title>
        <authorList>
            <consortium name="The Broad Institute Genomics Platform"/>
            <consortium name="The Broad Institute Genome Sequencing Center for Infectious Disease"/>
            <person name="Wu L."/>
            <person name="Ma J."/>
        </authorList>
    </citation>
    <scope>NUCLEOTIDE SEQUENCE [LARGE SCALE GENOMIC DNA]</scope>
    <source>
        <strain evidence="4 5">XZGYJ-43</strain>
    </source>
</reference>
<protein>
    <submittedName>
        <fullName evidence="4">ATP-grasp domain-containing protein</fullName>
    </submittedName>
</protein>
<feature type="region of interest" description="Disordered" evidence="2">
    <location>
        <begin position="306"/>
        <end position="329"/>
    </location>
</feature>
<feature type="region of interest" description="Disordered" evidence="2">
    <location>
        <begin position="118"/>
        <end position="166"/>
    </location>
</feature>
<feature type="region of interest" description="Disordered" evidence="2">
    <location>
        <begin position="370"/>
        <end position="389"/>
    </location>
</feature>
<dbReference type="GO" id="GO:0005524">
    <property type="term" value="F:ATP binding"/>
    <property type="evidence" value="ECO:0007669"/>
    <property type="project" value="UniProtKB-UniRule"/>
</dbReference>
<dbReference type="AlphaFoldDB" id="A0ABD5Z1V7"/>
<evidence type="ECO:0000259" key="3">
    <source>
        <dbReference type="PROSITE" id="PS50975"/>
    </source>
</evidence>
<dbReference type="Gene3D" id="2.40.70.10">
    <property type="entry name" value="Acid Proteases"/>
    <property type="match status" value="1"/>
</dbReference>
<dbReference type="InterPro" id="IPR021109">
    <property type="entry name" value="Peptidase_aspartic_dom_sf"/>
</dbReference>
<dbReference type="RefSeq" id="WP_279529132.1">
    <property type="nucleotide sequence ID" value="NZ_CP122312.1"/>
</dbReference>
<gene>
    <name evidence="4" type="ORF">ACFQJ9_07125</name>
</gene>
<dbReference type="PANTHER" id="PTHR21621:SF0">
    <property type="entry name" value="BETA-CITRYLGLUTAMATE SYNTHASE B-RELATED"/>
    <property type="match status" value="1"/>
</dbReference>
<dbReference type="PANTHER" id="PTHR21621">
    <property type="entry name" value="RIBOSOMAL PROTEIN S6 MODIFICATION PROTEIN"/>
    <property type="match status" value="1"/>
</dbReference>
<evidence type="ECO:0000256" key="2">
    <source>
        <dbReference type="SAM" id="MobiDB-lite"/>
    </source>
</evidence>
<dbReference type="EMBL" id="JBHTAR010000011">
    <property type="protein sequence ID" value="MFC7199190.1"/>
    <property type="molecule type" value="Genomic_DNA"/>
</dbReference>
<evidence type="ECO:0000256" key="1">
    <source>
        <dbReference type="PROSITE-ProRule" id="PRU00409"/>
    </source>
</evidence>
<dbReference type="SUPFAM" id="SSF50630">
    <property type="entry name" value="Acid proteases"/>
    <property type="match status" value="1"/>
</dbReference>
<proteinExistence type="predicted"/>
<dbReference type="InterPro" id="IPR011761">
    <property type="entry name" value="ATP-grasp"/>
</dbReference>
<evidence type="ECO:0000313" key="5">
    <source>
        <dbReference type="Proteomes" id="UP001596447"/>
    </source>
</evidence>
<keyword evidence="1" id="KW-0547">Nucleotide-binding</keyword>
<sequence length="448" mass="47353">MTGSPTTRVGVLSLHNSKETKAILNAVQALGHEPVWLREETIGFGVVDGNVQVSPAVDVVVNRLLLSKSDTPLPDLGVAAMAADGTPILNPPQTVLRTVYKPAALRVVADAGVPVPDTYQSLDGRPPDEETLGNATPAPEFVRKPVLGTNGNGVSKAETDAPWPPASRRTVVQTFVDTEGEQASDVRVYVVDGEVIGAMRRNAPPGDWRTNVAVGGAVEDVSADLSDAARDAAVEATEALELDYAGVDVIAAETDPQVLEVNPTAGFKGFFRATGRSPAPYIARAAIERAGGTVDDAEFREQAARLADERPVCAPRTDRSDDSTDQRTVDYTERVDVAADGGIERVVAKADTGARRSTVDVDLAGRVGAGPLVGSTNVRSGSSKSSTSRPLVTLDVRVGDRWHEVTADVVDRSHMNYDVLLGRDVLADYQVDVSKRAEGDAGDSDEEE</sequence>
<evidence type="ECO:0000313" key="4">
    <source>
        <dbReference type="EMBL" id="MFC7199190.1"/>
    </source>
</evidence>
<feature type="domain" description="ATP-grasp" evidence="3">
    <location>
        <begin position="105"/>
        <end position="287"/>
    </location>
</feature>
<name>A0ABD5Z1V7_9EURY</name>
<dbReference type="Gene3D" id="3.40.50.20">
    <property type="match status" value="1"/>
</dbReference>
<organism evidence="4 5">
    <name type="scientific">Halospeciosus flavus</name>
    <dbReference type="NCBI Taxonomy" id="3032283"/>
    <lineage>
        <taxon>Archaea</taxon>
        <taxon>Methanobacteriati</taxon>
        <taxon>Methanobacteriota</taxon>
        <taxon>Stenosarchaea group</taxon>
        <taxon>Halobacteria</taxon>
        <taxon>Halobacteriales</taxon>
        <taxon>Halobacteriaceae</taxon>
        <taxon>Halospeciosus</taxon>
    </lineage>
</organism>
<accession>A0ABD5Z1V7</accession>
<dbReference type="SUPFAM" id="SSF56059">
    <property type="entry name" value="Glutathione synthetase ATP-binding domain-like"/>
    <property type="match status" value="1"/>
</dbReference>
<feature type="compositionally biased region" description="Low complexity" evidence="2">
    <location>
        <begin position="374"/>
        <end position="389"/>
    </location>
</feature>
<dbReference type="PROSITE" id="PS50975">
    <property type="entry name" value="ATP_GRASP"/>
    <property type="match status" value="1"/>
</dbReference>
<keyword evidence="5" id="KW-1185">Reference proteome</keyword>
<comment type="caution">
    <text evidence="4">The sequence shown here is derived from an EMBL/GenBank/DDBJ whole genome shotgun (WGS) entry which is preliminary data.</text>
</comment>
<dbReference type="InterPro" id="IPR013651">
    <property type="entry name" value="ATP-grasp_RimK-type"/>
</dbReference>
<dbReference type="Pfam" id="PF08443">
    <property type="entry name" value="RimK"/>
    <property type="match status" value="1"/>
</dbReference>
<dbReference type="Proteomes" id="UP001596447">
    <property type="component" value="Unassembled WGS sequence"/>
</dbReference>
<dbReference type="Pfam" id="PF13650">
    <property type="entry name" value="Asp_protease_2"/>
    <property type="match status" value="1"/>
</dbReference>
<dbReference type="Gene3D" id="3.30.470.20">
    <property type="entry name" value="ATP-grasp fold, B domain"/>
    <property type="match status" value="1"/>
</dbReference>